<evidence type="ECO:0000256" key="2">
    <source>
        <dbReference type="ARBA" id="ARBA00023125"/>
    </source>
</evidence>
<accession>A0A7W7RK03</accession>
<gene>
    <name evidence="6" type="ORF">F4561_003783</name>
</gene>
<dbReference type="Gene3D" id="1.10.10.60">
    <property type="entry name" value="Homeodomain-like"/>
    <property type="match status" value="1"/>
</dbReference>
<dbReference type="AlphaFoldDB" id="A0A7W7RK03"/>
<dbReference type="GO" id="GO:0003700">
    <property type="term" value="F:DNA-binding transcription factor activity"/>
    <property type="evidence" value="ECO:0007669"/>
    <property type="project" value="TreeGrafter"/>
</dbReference>
<keyword evidence="2 4" id="KW-0238">DNA-binding</keyword>
<evidence type="ECO:0000256" key="1">
    <source>
        <dbReference type="ARBA" id="ARBA00023015"/>
    </source>
</evidence>
<keyword evidence="1" id="KW-0805">Transcription regulation</keyword>
<evidence type="ECO:0000256" key="4">
    <source>
        <dbReference type="PROSITE-ProRule" id="PRU00335"/>
    </source>
</evidence>
<protein>
    <submittedName>
        <fullName evidence="6">AcrR family transcriptional regulator</fullName>
    </submittedName>
</protein>
<dbReference type="GO" id="GO:0000976">
    <property type="term" value="F:transcription cis-regulatory region binding"/>
    <property type="evidence" value="ECO:0007669"/>
    <property type="project" value="TreeGrafter"/>
</dbReference>
<dbReference type="Proteomes" id="UP000523007">
    <property type="component" value="Unassembled WGS sequence"/>
</dbReference>
<proteinExistence type="predicted"/>
<dbReference type="InterPro" id="IPR001647">
    <property type="entry name" value="HTH_TetR"/>
</dbReference>
<dbReference type="Pfam" id="PF16859">
    <property type="entry name" value="TetR_C_11"/>
    <property type="match status" value="1"/>
</dbReference>
<evidence type="ECO:0000313" key="7">
    <source>
        <dbReference type="Proteomes" id="UP000523007"/>
    </source>
</evidence>
<evidence type="ECO:0000256" key="3">
    <source>
        <dbReference type="ARBA" id="ARBA00023163"/>
    </source>
</evidence>
<feature type="domain" description="HTH tetR-type" evidence="5">
    <location>
        <begin position="13"/>
        <end position="73"/>
    </location>
</feature>
<dbReference type="InterPro" id="IPR011075">
    <property type="entry name" value="TetR_C"/>
</dbReference>
<reference evidence="6 7" key="1">
    <citation type="submission" date="2020-08" db="EMBL/GenBank/DDBJ databases">
        <title>Sequencing the genomes of 1000 actinobacteria strains.</title>
        <authorList>
            <person name="Klenk H.-P."/>
        </authorList>
    </citation>
    <scope>NUCLEOTIDE SEQUENCE [LARGE SCALE GENOMIC DNA]</scope>
    <source>
        <strain evidence="6 7">DSM 102030</strain>
    </source>
</reference>
<sequence>MATARPSGRPRDPDVDRKLAEAAVALFGEQGWASFTIEAVCRRAEVGKASAYLRWNSKEELLTEALTTRLGSISDVDTGSVRGDLVQLVWQMTELYGGENGRAALRLLMEAENIPGLAERYTELAQAQIMAARAIVLRGKHRGELPEGTSVTYLLDALCGGAMNHALTTRLAPPELRDSAPPAADYAERFVDFVLTSVFSREGAA</sequence>
<dbReference type="SUPFAM" id="SSF46689">
    <property type="entry name" value="Homeodomain-like"/>
    <property type="match status" value="1"/>
</dbReference>
<dbReference type="PROSITE" id="PS50977">
    <property type="entry name" value="HTH_TETR_2"/>
    <property type="match status" value="1"/>
</dbReference>
<comment type="caution">
    <text evidence="6">The sequence shown here is derived from an EMBL/GenBank/DDBJ whole genome shotgun (WGS) entry which is preliminary data.</text>
</comment>
<dbReference type="PANTHER" id="PTHR30055">
    <property type="entry name" value="HTH-TYPE TRANSCRIPTIONAL REGULATOR RUTR"/>
    <property type="match status" value="1"/>
</dbReference>
<dbReference type="EMBL" id="JACHJT010000001">
    <property type="protein sequence ID" value="MBB4932963.1"/>
    <property type="molecule type" value="Genomic_DNA"/>
</dbReference>
<organism evidence="6 7">
    <name type="scientific">Lipingzhangella halophila</name>
    <dbReference type="NCBI Taxonomy" id="1783352"/>
    <lineage>
        <taxon>Bacteria</taxon>
        <taxon>Bacillati</taxon>
        <taxon>Actinomycetota</taxon>
        <taxon>Actinomycetes</taxon>
        <taxon>Streptosporangiales</taxon>
        <taxon>Nocardiopsidaceae</taxon>
        <taxon>Lipingzhangella</taxon>
    </lineage>
</organism>
<keyword evidence="7" id="KW-1185">Reference proteome</keyword>
<dbReference type="Gene3D" id="1.10.357.10">
    <property type="entry name" value="Tetracycline Repressor, domain 2"/>
    <property type="match status" value="1"/>
</dbReference>
<dbReference type="RefSeq" id="WP_184580657.1">
    <property type="nucleotide sequence ID" value="NZ_JACHJT010000001.1"/>
</dbReference>
<keyword evidence="3" id="KW-0804">Transcription</keyword>
<feature type="DNA-binding region" description="H-T-H motif" evidence="4">
    <location>
        <begin position="36"/>
        <end position="55"/>
    </location>
</feature>
<dbReference type="PANTHER" id="PTHR30055:SF148">
    <property type="entry name" value="TETR-FAMILY TRANSCRIPTIONAL REGULATOR"/>
    <property type="match status" value="1"/>
</dbReference>
<dbReference type="SUPFAM" id="SSF48498">
    <property type="entry name" value="Tetracyclin repressor-like, C-terminal domain"/>
    <property type="match status" value="1"/>
</dbReference>
<dbReference type="Pfam" id="PF00440">
    <property type="entry name" value="TetR_N"/>
    <property type="match status" value="1"/>
</dbReference>
<dbReference type="InterPro" id="IPR036271">
    <property type="entry name" value="Tet_transcr_reg_TetR-rel_C_sf"/>
</dbReference>
<dbReference type="PRINTS" id="PR00455">
    <property type="entry name" value="HTHTETR"/>
</dbReference>
<evidence type="ECO:0000259" key="5">
    <source>
        <dbReference type="PROSITE" id="PS50977"/>
    </source>
</evidence>
<evidence type="ECO:0000313" key="6">
    <source>
        <dbReference type="EMBL" id="MBB4932963.1"/>
    </source>
</evidence>
<dbReference type="InterPro" id="IPR009057">
    <property type="entry name" value="Homeodomain-like_sf"/>
</dbReference>
<name>A0A7W7RK03_9ACTN</name>
<dbReference type="InterPro" id="IPR050109">
    <property type="entry name" value="HTH-type_TetR-like_transc_reg"/>
</dbReference>